<dbReference type="Pfam" id="PF10074">
    <property type="entry name" value="RovC_DNA-bd"/>
    <property type="match status" value="1"/>
</dbReference>
<evidence type="ECO:0000259" key="1">
    <source>
        <dbReference type="Pfam" id="PF10074"/>
    </source>
</evidence>
<evidence type="ECO:0000313" key="3">
    <source>
        <dbReference type="Proteomes" id="UP000566813"/>
    </source>
</evidence>
<gene>
    <name evidence="2" type="ORF">H7F51_09260</name>
</gene>
<dbReference type="Proteomes" id="UP000566813">
    <property type="component" value="Unassembled WGS sequence"/>
</dbReference>
<reference evidence="2 3" key="1">
    <citation type="submission" date="2020-08" db="EMBL/GenBank/DDBJ databases">
        <title>The genome sequence of type strain Novosphingobium flavum NBRC 111647.</title>
        <authorList>
            <person name="Liu Y."/>
        </authorList>
    </citation>
    <scope>NUCLEOTIDE SEQUENCE [LARGE SCALE GENOMIC DNA]</scope>
    <source>
        <strain evidence="2 3">NBRC 111647</strain>
    </source>
</reference>
<dbReference type="EMBL" id="JACLAW010000006">
    <property type="protein sequence ID" value="MBC2665712.1"/>
    <property type="molecule type" value="Genomic_DNA"/>
</dbReference>
<keyword evidence="3" id="KW-1185">Reference proteome</keyword>
<feature type="domain" description="T6SS Transcription factor RovC-like DNA binding" evidence="1">
    <location>
        <begin position="71"/>
        <end position="156"/>
    </location>
</feature>
<proteinExistence type="predicted"/>
<dbReference type="RefSeq" id="WP_185663972.1">
    <property type="nucleotide sequence ID" value="NZ_JACLAW010000006.1"/>
</dbReference>
<dbReference type="AlphaFoldDB" id="A0A7X1KLL2"/>
<dbReference type="InterPro" id="IPR018754">
    <property type="entry name" value="RovC-like_DNA-bd"/>
</dbReference>
<accession>A0A7X1KLL2</accession>
<organism evidence="2 3">
    <name type="scientific">Novosphingobium flavum</name>
    <dbReference type="NCBI Taxonomy" id="1778672"/>
    <lineage>
        <taxon>Bacteria</taxon>
        <taxon>Pseudomonadati</taxon>
        <taxon>Pseudomonadota</taxon>
        <taxon>Alphaproteobacteria</taxon>
        <taxon>Sphingomonadales</taxon>
        <taxon>Sphingomonadaceae</taxon>
        <taxon>Novosphingobium</taxon>
    </lineage>
</organism>
<sequence length="164" mass="17850">MDARVLTVIASVASAPFSIDLRQFDARSVQGTAREHVRLVVGGEAFRLDVIDGTVTVGPVQLTYLLMPDGRLAKQIETIRRLDAWFSGCVPKRPQAGFRILRMATALRARDARMAGASLRDIAMDLLGPGDWPGPGECRKSAARRLVAMGERLVLDGPLPILNM</sequence>
<protein>
    <submittedName>
        <fullName evidence="2">DUF2285 domain-containing protein</fullName>
    </submittedName>
</protein>
<name>A0A7X1KLL2_9SPHN</name>
<evidence type="ECO:0000313" key="2">
    <source>
        <dbReference type="EMBL" id="MBC2665712.1"/>
    </source>
</evidence>
<comment type="caution">
    <text evidence="2">The sequence shown here is derived from an EMBL/GenBank/DDBJ whole genome shotgun (WGS) entry which is preliminary data.</text>
</comment>